<feature type="non-terminal residue" evidence="2">
    <location>
        <position position="137"/>
    </location>
</feature>
<proteinExistence type="predicted"/>
<keyword evidence="1" id="KW-0175">Coiled coil</keyword>
<name>A0AAD4PQ12_9MUSC</name>
<feature type="coiled-coil region" evidence="1">
    <location>
        <begin position="69"/>
        <end position="100"/>
    </location>
</feature>
<comment type="caution">
    <text evidence="2">The sequence shown here is derived from an EMBL/GenBank/DDBJ whole genome shotgun (WGS) entry which is preliminary data.</text>
</comment>
<sequence>INRTIISVVSKLSYEDPTKWYKTVPHVQRAINSFVQSSTKRTSFELMFGVKMQNKVGENLFSILREEIVETFDKERNQLRQEAKRNIEKAQADYKRHFDKKRKPDFGYKEGDLVAVKRKQFIAGRKLESAFLGPYEK</sequence>
<dbReference type="EMBL" id="JAJJHW010000391">
    <property type="protein sequence ID" value="KAH8385733.1"/>
    <property type="molecule type" value="Genomic_DNA"/>
</dbReference>
<evidence type="ECO:0000313" key="3">
    <source>
        <dbReference type="Proteomes" id="UP001200034"/>
    </source>
</evidence>
<organism evidence="2 3">
    <name type="scientific">Drosophila rubida</name>
    <dbReference type="NCBI Taxonomy" id="30044"/>
    <lineage>
        <taxon>Eukaryota</taxon>
        <taxon>Metazoa</taxon>
        <taxon>Ecdysozoa</taxon>
        <taxon>Arthropoda</taxon>
        <taxon>Hexapoda</taxon>
        <taxon>Insecta</taxon>
        <taxon>Pterygota</taxon>
        <taxon>Neoptera</taxon>
        <taxon>Endopterygota</taxon>
        <taxon>Diptera</taxon>
        <taxon>Brachycera</taxon>
        <taxon>Muscomorpha</taxon>
        <taxon>Ephydroidea</taxon>
        <taxon>Drosophilidae</taxon>
        <taxon>Drosophila</taxon>
    </lineage>
</organism>
<evidence type="ECO:0000313" key="2">
    <source>
        <dbReference type="EMBL" id="KAH8385733.1"/>
    </source>
</evidence>
<dbReference type="GO" id="GO:0003676">
    <property type="term" value="F:nucleic acid binding"/>
    <property type="evidence" value="ECO:0007669"/>
    <property type="project" value="InterPro"/>
</dbReference>
<accession>A0AAD4PQ12</accession>
<keyword evidence="3" id="KW-1185">Reference proteome</keyword>
<gene>
    <name evidence="2" type="ORF">KR093_008719</name>
</gene>
<dbReference type="Gene3D" id="3.30.420.10">
    <property type="entry name" value="Ribonuclease H-like superfamily/Ribonuclease H"/>
    <property type="match status" value="1"/>
</dbReference>
<dbReference type="Proteomes" id="UP001200034">
    <property type="component" value="Unassembled WGS sequence"/>
</dbReference>
<dbReference type="AlphaFoldDB" id="A0AAD4PQ12"/>
<reference evidence="2" key="1">
    <citation type="journal article" date="2021" name="Mol. Ecol. Resour.">
        <title>Phylogenomic analyses of the genus Drosophila reveals genomic signals of climate adaptation.</title>
        <authorList>
            <person name="Li F."/>
            <person name="Rane R.V."/>
            <person name="Luria V."/>
            <person name="Xiong Z."/>
            <person name="Chen J."/>
            <person name="Li Z."/>
            <person name="Catullo R.A."/>
            <person name="Griffin P.C."/>
            <person name="Schiffer M."/>
            <person name="Pearce S."/>
            <person name="Lee S.F."/>
            <person name="McElroy K."/>
            <person name="Stocker A."/>
            <person name="Shirriffs J."/>
            <person name="Cockerell F."/>
            <person name="Coppin C."/>
            <person name="Sgro C.M."/>
            <person name="Karger A."/>
            <person name="Cain J.W."/>
            <person name="Weber J.A."/>
            <person name="Santpere G."/>
            <person name="Kirschner M.W."/>
            <person name="Hoffmann A.A."/>
            <person name="Oakeshott J.G."/>
            <person name="Zhang G."/>
        </authorList>
    </citation>
    <scope>NUCLEOTIDE SEQUENCE</scope>
    <source>
        <strain evidence="2">BGI-SZ-2011g</strain>
    </source>
</reference>
<feature type="non-terminal residue" evidence="2">
    <location>
        <position position="1"/>
    </location>
</feature>
<dbReference type="InterPro" id="IPR036397">
    <property type="entry name" value="RNaseH_sf"/>
</dbReference>
<evidence type="ECO:0000256" key="1">
    <source>
        <dbReference type="SAM" id="Coils"/>
    </source>
</evidence>
<protein>
    <submittedName>
        <fullName evidence="2">Uncharacterized protein</fullName>
    </submittedName>
</protein>